<keyword evidence="1" id="KW-0472">Membrane</keyword>
<sequence length="114" mass="13164">MNLKLLILPGVGILIMIGIFLVNDARTLHIEQSDLPVNRTLAVEISQRYLAGWWKPFSKLESTPYEMKDVHIMREEISVELVDERDSSKCEGYEIVINKNSGTVREKKEINFCR</sequence>
<organism evidence="2 3">
    <name type="scientific">Rossellomorea aquimaris</name>
    <dbReference type="NCBI Taxonomy" id="189382"/>
    <lineage>
        <taxon>Bacteria</taxon>
        <taxon>Bacillati</taxon>
        <taxon>Bacillota</taxon>
        <taxon>Bacilli</taxon>
        <taxon>Bacillales</taxon>
        <taxon>Bacillaceae</taxon>
        <taxon>Rossellomorea</taxon>
    </lineage>
</organism>
<gene>
    <name evidence="2" type="ORF">BHE18_05195</name>
</gene>
<accession>A0A1J6W396</accession>
<dbReference type="Proteomes" id="UP000182062">
    <property type="component" value="Unassembled WGS sequence"/>
</dbReference>
<comment type="caution">
    <text evidence="2">The sequence shown here is derived from an EMBL/GenBank/DDBJ whole genome shotgun (WGS) entry which is preliminary data.</text>
</comment>
<evidence type="ECO:0000256" key="1">
    <source>
        <dbReference type="SAM" id="Phobius"/>
    </source>
</evidence>
<reference evidence="2 3" key="1">
    <citation type="submission" date="2016-09" db="EMBL/GenBank/DDBJ databases">
        <title>Bacillus aquimaris SAMM genome sequence reveals colonization and biosurfactant production capacities.</title>
        <authorList>
            <person name="Waghmode S.R."/>
            <person name="Suryavanshi M.V."/>
        </authorList>
    </citation>
    <scope>NUCLEOTIDE SEQUENCE [LARGE SCALE GENOMIC DNA]</scope>
    <source>
        <strain evidence="2 3">SAMM</strain>
    </source>
</reference>
<dbReference type="RefSeq" id="WP_071617699.1">
    <property type="nucleotide sequence ID" value="NZ_MINN01000074.1"/>
</dbReference>
<keyword evidence="1" id="KW-1133">Transmembrane helix</keyword>
<dbReference type="AlphaFoldDB" id="A0A1J6W396"/>
<evidence type="ECO:0000313" key="2">
    <source>
        <dbReference type="EMBL" id="OIU72034.1"/>
    </source>
</evidence>
<name>A0A1J6W396_9BACI</name>
<dbReference type="OrthoDB" id="2903771at2"/>
<keyword evidence="3" id="KW-1185">Reference proteome</keyword>
<keyword evidence="1" id="KW-0812">Transmembrane</keyword>
<evidence type="ECO:0000313" key="3">
    <source>
        <dbReference type="Proteomes" id="UP000182062"/>
    </source>
</evidence>
<protein>
    <submittedName>
        <fullName evidence="2">Uncharacterized protein</fullName>
    </submittedName>
</protein>
<dbReference type="EMBL" id="MINN01000074">
    <property type="protein sequence ID" value="OIU72034.1"/>
    <property type="molecule type" value="Genomic_DNA"/>
</dbReference>
<proteinExistence type="predicted"/>
<feature type="transmembrane region" description="Helical" evidence="1">
    <location>
        <begin position="6"/>
        <end position="23"/>
    </location>
</feature>